<proteinExistence type="predicted"/>
<dbReference type="GO" id="GO:0008494">
    <property type="term" value="F:translation activator activity"/>
    <property type="evidence" value="ECO:0007669"/>
    <property type="project" value="TreeGrafter"/>
</dbReference>
<dbReference type="PANTHER" id="PTHR23254">
    <property type="entry name" value="EIF4G DOMAIN PROTEIN"/>
    <property type="match status" value="1"/>
</dbReference>
<name>A0A9J6D2J3_RHIMP</name>
<dbReference type="PANTHER" id="PTHR23254:SF16">
    <property type="entry name" value="CBP80_20-DEPENDENT TRANSLATION INITIATION FACTOR"/>
    <property type="match status" value="1"/>
</dbReference>
<reference evidence="1" key="2">
    <citation type="submission" date="2021-09" db="EMBL/GenBank/DDBJ databases">
        <authorList>
            <person name="Jia N."/>
            <person name="Wang J."/>
            <person name="Shi W."/>
            <person name="Du L."/>
            <person name="Sun Y."/>
            <person name="Zhan W."/>
            <person name="Jiang J."/>
            <person name="Wang Q."/>
            <person name="Zhang B."/>
            <person name="Ji P."/>
            <person name="Sakyi L.B."/>
            <person name="Cui X."/>
            <person name="Yuan T."/>
            <person name="Jiang B."/>
            <person name="Yang W."/>
            <person name="Lam T.T.-Y."/>
            <person name="Chang Q."/>
            <person name="Ding S."/>
            <person name="Wang X."/>
            <person name="Zhu J."/>
            <person name="Ruan X."/>
            <person name="Zhao L."/>
            <person name="Wei J."/>
            <person name="Que T."/>
            <person name="Du C."/>
            <person name="Cheng J."/>
            <person name="Dai P."/>
            <person name="Han X."/>
            <person name="Huang E."/>
            <person name="Gao Y."/>
            <person name="Liu J."/>
            <person name="Shao H."/>
            <person name="Ye R."/>
            <person name="Li L."/>
            <person name="Wei W."/>
            <person name="Wang X."/>
            <person name="Wang C."/>
            <person name="Huo Q."/>
            <person name="Li W."/>
            <person name="Guo W."/>
            <person name="Chen H."/>
            <person name="Chen S."/>
            <person name="Zhou L."/>
            <person name="Zhou L."/>
            <person name="Ni X."/>
            <person name="Tian J."/>
            <person name="Zhou Y."/>
            <person name="Sheng Y."/>
            <person name="Liu T."/>
            <person name="Pan Y."/>
            <person name="Xia L."/>
            <person name="Li J."/>
            <person name="Zhao F."/>
            <person name="Cao W."/>
        </authorList>
    </citation>
    <scope>NUCLEOTIDE SEQUENCE</scope>
    <source>
        <strain evidence="1">Rmic-2018</strain>
        <tissue evidence="1">Larvae</tissue>
    </source>
</reference>
<evidence type="ECO:0000313" key="2">
    <source>
        <dbReference type="Proteomes" id="UP000821866"/>
    </source>
</evidence>
<keyword evidence="2" id="KW-1185">Reference proteome</keyword>
<dbReference type="InterPro" id="IPR016024">
    <property type="entry name" value="ARM-type_fold"/>
</dbReference>
<dbReference type="VEuPathDB" id="VectorBase:LOC119182753"/>
<organism evidence="1 2">
    <name type="scientific">Rhipicephalus microplus</name>
    <name type="common">Cattle tick</name>
    <name type="synonym">Boophilus microplus</name>
    <dbReference type="NCBI Taxonomy" id="6941"/>
    <lineage>
        <taxon>Eukaryota</taxon>
        <taxon>Metazoa</taxon>
        <taxon>Ecdysozoa</taxon>
        <taxon>Arthropoda</taxon>
        <taxon>Chelicerata</taxon>
        <taxon>Arachnida</taxon>
        <taxon>Acari</taxon>
        <taxon>Parasitiformes</taxon>
        <taxon>Ixodida</taxon>
        <taxon>Ixodoidea</taxon>
        <taxon>Ixodidae</taxon>
        <taxon>Rhipicephalinae</taxon>
        <taxon>Rhipicephalus</taxon>
        <taxon>Boophilus</taxon>
    </lineage>
</organism>
<dbReference type="SUPFAM" id="SSF48371">
    <property type="entry name" value="ARM repeat"/>
    <property type="match status" value="1"/>
</dbReference>
<protein>
    <submittedName>
        <fullName evidence="1">Uncharacterized protein</fullName>
    </submittedName>
</protein>
<reference evidence="1" key="1">
    <citation type="journal article" date="2020" name="Cell">
        <title>Large-Scale Comparative Analyses of Tick Genomes Elucidate Their Genetic Diversity and Vector Capacities.</title>
        <authorList>
            <consortium name="Tick Genome and Microbiome Consortium (TIGMIC)"/>
            <person name="Jia N."/>
            <person name="Wang J."/>
            <person name="Shi W."/>
            <person name="Du L."/>
            <person name="Sun Y."/>
            <person name="Zhan W."/>
            <person name="Jiang J.F."/>
            <person name="Wang Q."/>
            <person name="Zhang B."/>
            <person name="Ji P."/>
            <person name="Bell-Sakyi L."/>
            <person name="Cui X.M."/>
            <person name="Yuan T.T."/>
            <person name="Jiang B.G."/>
            <person name="Yang W.F."/>
            <person name="Lam T.T."/>
            <person name="Chang Q.C."/>
            <person name="Ding S.J."/>
            <person name="Wang X.J."/>
            <person name="Zhu J.G."/>
            <person name="Ruan X.D."/>
            <person name="Zhao L."/>
            <person name="Wei J.T."/>
            <person name="Ye R.Z."/>
            <person name="Que T.C."/>
            <person name="Du C.H."/>
            <person name="Zhou Y.H."/>
            <person name="Cheng J.X."/>
            <person name="Dai P.F."/>
            <person name="Guo W.B."/>
            <person name="Han X.H."/>
            <person name="Huang E.J."/>
            <person name="Li L.F."/>
            <person name="Wei W."/>
            <person name="Gao Y.C."/>
            <person name="Liu J.Z."/>
            <person name="Shao H.Z."/>
            <person name="Wang X."/>
            <person name="Wang C.C."/>
            <person name="Yang T.C."/>
            <person name="Huo Q.B."/>
            <person name="Li W."/>
            <person name="Chen H.Y."/>
            <person name="Chen S.E."/>
            <person name="Zhou L.G."/>
            <person name="Ni X.B."/>
            <person name="Tian J.H."/>
            <person name="Sheng Y."/>
            <person name="Liu T."/>
            <person name="Pan Y.S."/>
            <person name="Xia L.Y."/>
            <person name="Li J."/>
            <person name="Zhao F."/>
            <person name="Cao W.C."/>
        </authorList>
    </citation>
    <scope>NUCLEOTIDE SEQUENCE</scope>
    <source>
        <strain evidence="1">Rmic-2018</strain>
    </source>
</reference>
<dbReference type="AlphaFoldDB" id="A0A9J6D2J3"/>
<gene>
    <name evidence="1" type="ORF">HPB51_026613</name>
</gene>
<dbReference type="InterPro" id="IPR051367">
    <property type="entry name" value="mRNA_TranslReg/HistoneTransl"/>
</dbReference>
<dbReference type="Proteomes" id="UP000821866">
    <property type="component" value="Unassembled WGS sequence"/>
</dbReference>
<evidence type="ECO:0000313" key="1">
    <source>
        <dbReference type="EMBL" id="KAH7986719.1"/>
    </source>
</evidence>
<accession>A0A9J6D2J3</accession>
<sequence>MRSDGADTNCGSAVRQEGLNITVDALPTMKSLEALKYGLNEVVAAQGFLQVVLVIVCTATGEGEIGASVPAHAVAHLGRERGIQSALLAPKEVDVLVRVVLWKAIHDDDSAELAAKFCTRVIRAEFDGGFVDQLLWTCRKWLKQHDVPVQSSTFWAPLEPKTQKNAGQVLIAFVNFMAALLSDVPENPGAASMGALHCGHIFSMAALLCDSCRLVMNSPQLDYEAKVECLRRALTTAGEAAERGAPARMAALVDCLRDAFLSSDVPEEARLTLLELLELRASGWKLSLEQQLYYTSLNDAAADEYDNK</sequence>
<dbReference type="EMBL" id="JABSTU010000997">
    <property type="protein sequence ID" value="KAH7986719.1"/>
    <property type="molecule type" value="Genomic_DNA"/>
</dbReference>
<comment type="caution">
    <text evidence="1">The sequence shown here is derived from an EMBL/GenBank/DDBJ whole genome shotgun (WGS) entry which is preliminary data.</text>
</comment>
<dbReference type="GO" id="GO:0006446">
    <property type="term" value="P:regulation of translational initiation"/>
    <property type="evidence" value="ECO:0007669"/>
    <property type="project" value="TreeGrafter"/>
</dbReference>
<dbReference type="GO" id="GO:0005829">
    <property type="term" value="C:cytosol"/>
    <property type="evidence" value="ECO:0007669"/>
    <property type="project" value="TreeGrafter"/>
</dbReference>
<dbReference type="Gene3D" id="1.25.40.180">
    <property type="match status" value="1"/>
</dbReference>